<comment type="caution">
    <text evidence="9">The sequence shown here is derived from an EMBL/GenBank/DDBJ whole genome shotgun (WGS) entry which is preliminary data.</text>
</comment>
<gene>
    <name evidence="9" type="ORF">H8S57_06230</name>
</gene>
<evidence type="ECO:0000256" key="5">
    <source>
        <dbReference type="ARBA" id="ARBA00023004"/>
    </source>
</evidence>
<evidence type="ECO:0000313" key="9">
    <source>
        <dbReference type="EMBL" id="MBC5733321.1"/>
    </source>
</evidence>
<dbReference type="Proteomes" id="UP000661435">
    <property type="component" value="Unassembled WGS sequence"/>
</dbReference>
<evidence type="ECO:0000256" key="4">
    <source>
        <dbReference type="ARBA" id="ARBA00022496"/>
    </source>
</evidence>
<dbReference type="GO" id="GO:0005524">
    <property type="term" value="F:ATP binding"/>
    <property type="evidence" value="ECO:0007669"/>
    <property type="project" value="InterPro"/>
</dbReference>
<dbReference type="GO" id="GO:0005886">
    <property type="term" value="C:plasma membrane"/>
    <property type="evidence" value="ECO:0007669"/>
    <property type="project" value="UniProtKB-SubCell"/>
</dbReference>
<keyword evidence="6" id="KW-0406">Ion transport</keyword>
<evidence type="ECO:0000256" key="2">
    <source>
        <dbReference type="ARBA" id="ARBA00022448"/>
    </source>
</evidence>
<evidence type="ECO:0000313" key="10">
    <source>
        <dbReference type="Proteomes" id="UP000661435"/>
    </source>
</evidence>
<reference evidence="9" key="1">
    <citation type="submission" date="2020-08" db="EMBL/GenBank/DDBJ databases">
        <title>Genome public.</title>
        <authorList>
            <person name="Liu C."/>
            <person name="Sun Q."/>
        </authorList>
    </citation>
    <scope>NUCLEOTIDE SEQUENCE</scope>
    <source>
        <strain evidence="9">NSJ-51</strain>
    </source>
</reference>
<evidence type="ECO:0000259" key="8">
    <source>
        <dbReference type="SMART" id="SM00382"/>
    </source>
</evidence>
<dbReference type="CDD" id="cd00267">
    <property type="entry name" value="ABC_ATPase"/>
    <property type="match status" value="1"/>
</dbReference>
<dbReference type="EMBL" id="JACOPP010000006">
    <property type="protein sequence ID" value="MBC5733321.1"/>
    <property type="molecule type" value="Genomic_DNA"/>
</dbReference>
<name>A0A8J6J616_9FIRM</name>
<dbReference type="GO" id="GO:0006302">
    <property type="term" value="P:double-strand break repair"/>
    <property type="evidence" value="ECO:0007669"/>
    <property type="project" value="InterPro"/>
</dbReference>
<dbReference type="GO" id="GO:0006826">
    <property type="term" value="P:iron ion transport"/>
    <property type="evidence" value="ECO:0007669"/>
    <property type="project" value="UniProtKB-KW"/>
</dbReference>
<comment type="subcellular location">
    <subcellularLocation>
        <location evidence="1">Cell membrane</location>
        <topology evidence="1">Peripheral membrane protein</topology>
    </subcellularLocation>
</comment>
<dbReference type="PANTHER" id="PTHR42771">
    <property type="entry name" value="IRON(3+)-HYDROXAMATE IMPORT ATP-BINDING PROTEIN FHUC"/>
    <property type="match status" value="1"/>
</dbReference>
<evidence type="ECO:0000256" key="7">
    <source>
        <dbReference type="ARBA" id="ARBA00023136"/>
    </source>
</evidence>
<dbReference type="InterPro" id="IPR051535">
    <property type="entry name" value="Siderophore_ABC-ATPase"/>
</dbReference>
<dbReference type="InterPro" id="IPR003593">
    <property type="entry name" value="AAA+_ATPase"/>
</dbReference>
<dbReference type="InterPro" id="IPR003959">
    <property type="entry name" value="ATPase_AAA_core"/>
</dbReference>
<evidence type="ECO:0000256" key="1">
    <source>
        <dbReference type="ARBA" id="ARBA00004202"/>
    </source>
</evidence>
<dbReference type="AlphaFoldDB" id="A0A8J6J616"/>
<keyword evidence="2" id="KW-0813">Transport</keyword>
<sequence>MLYLRGLEQLDEAADEADYTRRIPAVAALKRLEFRCPVTFFVGENGSGKSTLLEAIAVAWGFNPEGGSRNFRFSSRDTHSGLYRRLRLVRGSCIAQDGYFLRSESLYNMASYVDELAGGDRGFLRQFGGRSLHGRSHGESLLALAQNRFRRQGLYLLDEPEAALSPVRQLTFLALLHRLASEGSQLIVATHSPILMACPRAEILRFDGAAGITPVAWQETEHVQITRDFLAAPERMMRVLFAEGGEEEA</sequence>
<evidence type="ECO:0000256" key="3">
    <source>
        <dbReference type="ARBA" id="ARBA00022475"/>
    </source>
</evidence>
<dbReference type="Pfam" id="PF13476">
    <property type="entry name" value="AAA_23"/>
    <property type="match status" value="1"/>
</dbReference>
<dbReference type="Gene3D" id="3.40.50.300">
    <property type="entry name" value="P-loop containing nucleotide triphosphate hydrolases"/>
    <property type="match status" value="2"/>
</dbReference>
<proteinExistence type="predicted"/>
<dbReference type="SMART" id="SM00382">
    <property type="entry name" value="AAA"/>
    <property type="match status" value="1"/>
</dbReference>
<dbReference type="RefSeq" id="WP_186907223.1">
    <property type="nucleotide sequence ID" value="NZ_JACOPP010000006.1"/>
</dbReference>
<accession>A0A8J6J616</accession>
<dbReference type="InterPro" id="IPR027417">
    <property type="entry name" value="P-loop_NTPase"/>
</dbReference>
<keyword evidence="4" id="KW-0410">Iron transport</keyword>
<dbReference type="PANTHER" id="PTHR42771:SF2">
    <property type="entry name" value="IRON(3+)-HYDROXAMATE IMPORT ATP-BINDING PROTEIN FHUC"/>
    <property type="match status" value="1"/>
</dbReference>
<keyword evidence="3" id="KW-1003">Cell membrane</keyword>
<feature type="domain" description="AAA+ ATPase" evidence="8">
    <location>
        <begin position="35"/>
        <end position="216"/>
    </location>
</feature>
<dbReference type="InterPro" id="IPR038729">
    <property type="entry name" value="Rad50/SbcC_AAA"/>
</dbReference>
<keyword evidence="5" id="KW-0408">Iron</keyword>
<keyword evidence="7" id="KW-0472">Membrane</keyword>
<dbReference type="GO" id="GO:0016887">
    <property type="term" value="F:ATP hydrolysis activity"/>
    <property type="evidence" value="ECO:0007669"/>
    <property type="project" value="InterPro"/>
</dbReference>
<evidence type="ECO:0000256" key="6">
    <source>
        <dbReference type="ARBA" id="ARBA00023065"/>
    </source>
</evidence>
<dbReference type="SUPFAM" id="SSF52540">
    <property type="entry name" value="P-loop containing nucleoside triphosphate hydrolases"/>
    <property type="match status" value="1"/>
</dbReference>
<keyword evidence="10" id="KW-1185">Reference proteome</keyword>
<dbReference type="Pfam" id="PF13304">
    <property type="entry name" value="AAA_21"/>
    <property type="match status" value="1"/>
</dbReference>
<organism evidence="9 10">
    <name type="scientific">Lawsonibacter hominis</name>
    <dbReference type="NCBI Taxonomy" id="2763053"/>
    <lineage>
        <taxon>Bacteria</taxon>
        <taxon>Bacillati</taxon>
        <taxon>Bacillota</taxon>
        <taxon>Clostridia</taxon>
        <taxon>Eubacteriales</taxon>
        <taxon>Oscillospiraceae</taxon>
        <taxon>Lawsonibacter</taxon>
    </lineage>
</organism>
<protein>
    <submittedName>
        <fullName evidence="9">AAA family ATPase</fullName>
    </submittedName>
</protein>